<sequence>MPADRHSSDREEARVHATPRLGPAPSDRSRPAKPSSRGAPERLPAGMFFLVGDGAFFLVGDGAFVLVGDGAFFLVGDGAA</sequence>
<evidence type="ECO:0000313" key="3">
    <source>
        <dbReference type="Proteomes" id="UP000320791"/>
    </source>
</evidence>
<dbReference type="AlphaFoldDB" id="A0A5C5TT83"/>
<feature type="compositionally biased region" description="Basic and acidic residues" evidence="1">
    <location>
        <begin position="1"/>
        <end position="15"/>
    </location>
</feature>
<accession>A0A5C5TT83</accession>
<keyword evidence="3" id="KW-1185">Reference proteome</keyword>
<protein>
    <submittedName>
        <fullName evidence="2">Uncharacterized protein</fullName>
    </submittedName>
</protein>
<organism evidence="2 3">
    <name type="scientific">Corynebacterium canis</name>
    <dbReference type="NCBI Taxonomy" id="679663"/>
    <lineage>
        <taxon>Bacteria</taxon>
        <taxon>Bacillati</taxon>
        <taxon>Actinomycetota</taxon>
        <taxon>Actinomycetes</taxon>
        <taxon>Mycobacteriales</taxon>
        <taxon>Corynebacteriaceae</taxon>
        <taxon>Corynebacterium</taxon>
    </lineage>
</organism>
<dbReference type="Proteomes" id="UP000320791">
    <property type="component" value="Unassembled WGS sequence"/>
</dbReference>
<gene>
    <name evidence="2" type="ORF">FRX94_13015</name>
</gene>
<proteinExistence type="predicted"/>
<evidence type="ECO:0000256" key="1">
    <source>
        <dbReference type="SAM" id="MobiDB-lite"/>
    </source>
</evidence>
<name>A0A5C5TT83_9CORY</name>
<dbReference type="RefSeq" id="WP_146325771.1">
    <property type="nucleotide sequence ID" value="NZ_BAABLR010000046.1"/>
</dbReference>
<feature type="region of interest" description="Disordered" evidence="1">
    <location>
        <begin position="1"/>
        <end position="41"/>
    </location>
</feature>
<comment type="caution">
    <text evidence="2">The sequence shown here is derived from an EMBL/GenBank/DDBJ whole genome shotgun (WGS) entry which is preliminary data.</text>
</comment>
<reference evidence="2 3" key="1">
    <citation type="submission" date="2019-08" db="EMBL/GenBank/DDBJ databases">
        <authorList>
            <person name="Lei W."/>
        </authorList>
    </citation>
    <scope>NUCLEOTIDE SEQUENCE [LARGE SCALE GENOMIC DNA]</scope>
    <source>
        <strain evidence="2 3">CCUG 58627</strain>
    </source>
</reference>
<evidence type="ECO:0000313" key="2">
    <source>
        <dbReference type="EMBL" id="TWT16887.1"/>
    </source>
</evidence>
<dbReference type="EMBL" id="VOHM01000054">
    <property type="protein sequence ID" value="TWT16887.1"/>
    <property type="molecule type" value="Genomic_DNA"/>
</dbReference>